<organism evidence="1 2">
    <name type="scientific">Candidatus Contendobacter odensis Run_B_J11</name>
    <dbReference type="NCBI Taxonomy" id="1400861"/>
    <lineage>
        <taxon>Bacteria</taxon>
        <taxon>Pseudomonadati</taxon>
        <taxon>Pseudomonadota</taxon>
        <taxon>Gammaproteobacteria</taxon>
        <taxon>Candidatus Competibacteraceae</taxon>
        <taxon>Candidatus Contendibacter</taxon>
    </lineage>
</organism>
<name>A0A7U7J614_9GAMM</name>
<dbReference type="EMBL" id="CBTK010000290">
    <property type="protein sequence ID" value="CDH47057.1"/>
    <property type="molecule type" value="Genomic_DNA"/>
</dbReference>
<dbReference type="Proteomes" id="UP000019184">
    <property type="component" value="Unassembled WGS sequence"/>
</dbReference>
<comment type="caution">
    <text evidence="1">The sequence shown here is derived from an EMBL/GenBank/DDBJ whole genome shotgun (WGS) entry which is preliminary data.</text>
</comment>
<proteinExistence type="predicted"/>
<keyword evidence="2" id="KW-1185">Reference proteome</keyword>
<sequence length="58" mass="6754">MSMAELLPMVEFLPHTDKLKLMQFLLLRFAQHKISGLGDRCKPPSQGQESWRWRVTLG</sequence>
<reference evidence="1 2" key="1">
    <citation type="journal article" date="2014" name="ISME J.">
        <title>Candidatus Competibacter-lineage genomes retrieved from metagenomes reveal functional metabolic diversity.</title>
        <authorList>
            <person name="McIlroy S.J."/>
            <person name="Albertsen M."/>
            <person name="Andresen E.K."/>
            <person name="Saunders A.M."/>
            <person name="Kristiansen R."/>
            <person name="Stokholm-Bjerregaard M."/>
            <person name="Nielsen K.L."/>
            <person name="Nielsen P.H."/>
        </authorList>
    </citation>
    <scope>NUCLEOTIDE SEQUENCE [LARGE SCALE GENOMIC DNA]</scope>
    <source>
        <strain evidence="1 2">Run_B_J11</strain>
    </source>
</reference>
<dbReference type="AlphaFoldDB" id="A0A7U7J614"/>
<accession>A0A7U7J614</accession>
<protein>
    <submittedName>
        <fullName evidence="1">Uncharacterized protein</fullName>
    </submittedName>
</protein>
<evidence type="ECO:0000313" key="2">
    <source>
        <dbReference type="Proteomes" id="UP000019184"/>
    </source>
</evidence>
<gene>
    <name evidence="1" type="ORF">BN874_720001</name>
</gene>
<evidence type="ECO:0000313" key="1">
    <source>
        <dbReference type="EMBL" id="CDH47057.1"/>
    </source>
</evidence>